<dbReference type="AlphaFoldDB" id="A0A841DBN6"/>
<keyword evidence="1 4" id="KW-0238">DNA-binding</keyword>
<evidence type="ECO:0000313" key="4">
    <source>
        <dbReference type="EMBL" id="MBB5964776.1"/>
    </source>
</evidence>
<feature type="region of interest" description="Disordered" evidence="2">
    <location>
        <begin position="216"/>
        <end position="239"/>
    </location>
</feature>
<evidence type="ECO:0000313" key="5">
    <source>
        <dbReference type="Proteomes" id="UP000562352"/>
    </source>
</evidence>
<dbReference type="InterPro" id="IPR009061">
    <property type="entry name" value="DNA-bd_dom_put_sf"/>
</dbReference>
<gene>
    <name evidence="4" type="ORF">FHS22_004060</name>
</gene>
<dbReference type="Pfam" id="PF13411">
    <property type="entry name" value="MerR_1"/>
    <property type="match status" value="1"/>
</dbReference>
<dbReference type="RefSeq" id="WP_221473849.1">
    <property type="nucleotide sequence ID" value="NZ_BAAAWZ010000001.1"/>
</dbReference>
<protein>
    <submittedName>
        <fullName evidence="4">DNA-binding transcriptional MerR regulator</fullName>
    </submittedName>
</protein>
<dbReference type="InterPro" id="IPR047057">
    <property type="entry name" value="MerR_fam"/>
</dbReference>
<dbReference type="PANTHER" id="PTHR30204:SF98">
    <property type="entry name" value="HTH-TYPE TRANSCRIPTIONAL REGULATOR ADHR"/>
    <property type="match status" value="1"/>
</dbReference>
<evidence type="ECO:0000256" key="2">
    <source>
        <dbReference type="SAM" id="MobiDB-lite"/>
    </source>
</evidence>
<dbReference type="PROSITE" id="PS50937">
    <property type="entry name" value="HTH_MERR_2"/>
    <property type="match status" value="1"/>
</dbReference>
<proteinExistence type="predicted"/>
<dbReference type="InterPro" id="IPR000551">
    <property type="entry name" value="MerR-type_HTH_dom"/>
</dbReference>
<reference evidence="4 5" key="1">
    <citation type="submission" date="2020-08" db="EMBL/GenBank/DDBJ databases">
        <title>Genomic Encyclopedia of Type Strains, Phase III (KMG-III): the genomes of soil and plant-associated and newly described type strains.</title>
        <authorList>
            <person name="Whitman W."/>
        </authorList>
    </citation>
    <scope>NUCLEOTIDE SEQUENCE [LARGE SCALE GENOMIC DNA]</scope>
    <source>
        <strain evidence="4 5">CECT 3303</strain>
    </source>
</reference>
<dbReference type="Gene3D" id="1.10.1660.10">
    <property type="match status" value="1"/>
</dbReference>
<comment type="caution">
    <text evidence="4">The sequence shown here is derived from an EMBL/GenBank/DDBJ whole genome shotgun (WGS) entry which is preliminary data.</text>
</comment>
<accession>A0A841DBN6</accession>
<dbReference type="SUPFAM" id="SSF46955">
    <property type="entry name" value="Putative DNA-binding domain"/>
    <property type="match status" value="1"/>
</dbReference>
<evidence type="ECO:0000259" key="3">
    <source>
        <dbReference type="PROSITE" id="PS50937"/>
    </source>
</evidence>
<feature type="domain" description="HTH merR-type" evidence="3">
    <location>
        <begin position="8"/>
        <end position="78"/>
    </location>
</feature>
<organism evidence="4 5">
    <name type="scientific">Planomonospora venezuelensis</name>
    <dbReference type="NCBI Taxonomy" id="1999"/>
    <lineage>
        <taxon>Bacteria</taxon>
        <taxon>Bacillati</taxon>
        <taxon>Actinomycetota</taxon>
        <taxon>Actinomycetes</taxon>
        <taxon>Streptosporangiales</taxon>
        <taxon>Streptosporangiaceae</taxon>
        <taxon>Planomonospora</taxon>
    </lineage>
</organism>
<dbReference type="GO" id="GO:0003700">
    <property type="term" value="F:DNA-binding transcription factor activity"/>
    <property type="evidence" value="ECO:0007669"/>
    <property type="project" value="InterPro"/>
</dbReference>
<dbReference type="PRINTS" id="PR00040">
    <property type="entry name" value="HTHMERR"/>
</dbReference>
<dbReference type="GO" id="GO:0003677">
    <property type="term" value="F:DNA binding"/>
    <property type="evidence" value="ECO:0007669"/>
    <property type="project" value="UniProtKB-KW"/>
</dbReference>
<dbReference type="Proteomes" id="UP000562352">
    <property type="component" value="Unassembled WGS sequence"/>
</dbReference>
<keyword evidence="5" id="KW-1185">Reference proteome</keyword>
<sequence length="239" mass="25294">MDDKRGSAVRMAELSRVTGVSVPMIKYYLREGLLAPGERTSPNQARYDASHVRRIKLVRAMAEYGGLSNAVIRDLLGQLDEPGLSLNTRLGLAHRTVAPRYESGEGERWEEAVARARELIARQGWLEQPDGSEVLAIAGVLAGLAELGYQGVLDRLDAYAEAAALTAEADLDALAAEPDLERMIEYVVAGTLLGDALVTALRRVAQSNVSFRRFGEGSGAEGSGAEGSGAGGGPGSDAQ</sequence>
<dbReference type="PANTHER" id="PTHR30204">
    <property type="entry name" value="REDOX-CYCLING DRUG-SENSING TRANSCRIPTIONAL ACTIVATOR SOXR"/>
    <property type="match status" value="1"/>
</dbReference>
<dbReference type="SMART" id="SM00422">
    <property type="entry name" value="HTH_MERR"/>
    <property type="match status" value="1"/>
</dbReference>
<name>A0A841DBN6_PLAVE</name>
<evidence type="ECO:0000256" key="1">
    <source>
        <dbReference type="ARBA" id="ARBA00023125"/>
    </source>
</evidence>
<dbReference type="EMBL" id="JACHJJ010000013">
    <property type="protein sequence ID" value="MBB5964776.1"/>
    <property type="molecule type" value="Genomic_DNA"/>
</dbReference>